<feature type="signal peptide" evidence="1">
    <location>
        <begin position="1"/>
        <end position="20"/>
    </location>
</feature>
<evidence type="ECO:0000313" key="3">
    <source>
        <dbReference type="Proteomes" id="UP001198163"/>
    </source>
</evidence>
<evidence type="ECO:0000256" key="1">
    <source>
        <dbReference type="SAM" id="SignalP"/>
    </source>
</evidence>
<evidence type="ECO:0008006" key="4">
    <source>
        <dbReference type="Google" id="ProtNLM"/>
    </source>
</evidence>
<proteinExistence type="predicted"/>
<dbReference type="RefSeq" id="WP_230753989.1">
    <property type="nucleotide sequence ID" value="NZ_JAINWA010000001.1"/>
</dbReference>
<comment type="caution">
    <text evidence="2">The sequence shown here is derived from an EMBL/GenBank/DDBJ whole genome shotgun (WGS) entry which is preliminary data.</text>
</comment>
<keyword evidence="3" id="KW-1185">Reference proteome</keyword>
<accession>A0AAE3EH55</accession>
<evidence type="ECO:0000313" key="2">
    <source>
        <dbReference type="EMBL" id="MCD1654105.1"/>
    </source>
</evidence>
<dbReference type="Proteomes" id="UP001198163">
    <property type="component" value="Unassembled WGS sequence"/>
</dbReference>
<dbReference type="SUPFAM" id="SSF53850">
    <property type="entry name" value="Periplasmic binding protein-like II"/>
    <property type="match status" value="1"/>
</dbReference>
<protein>
    <recommendedName>
        <fullName evidence="4">Solute-binding protein family 3/N-terminal domain-containing protein</fullName>
    </recommendedName>
</protein>
<reference evidence="2" key="1">
    <citation type="submission" date="2021-08" db="EMBL/GenBank/DDBJ databases">
        <title>Comparative analyses of Brucepasteria parasyntrophica and Teretinema zuelzerae.</title>
        <authorList>
            <person name="Song Y."/>
            <person name="Brune A."/>
        </authorList>
    </citation>
    <scope>NUCLEOTIDE SEQUENCE</scope>
    <source>
        <strain evidence="2">DSM 1903</strain>
    </source>
</reference>
<dbReference type="AlphaFoldDB" id="A0AAE3EH55"/>
<sequence length="273" mass="31404">MRLRLAVLVFLIAPFLSAQTDDYVWYQTYLFPYVIETGPDKGAGAADLAMDLLDMKLSGELRPRISKPSIRIYEQLRDGDHALFPTAIKTPDRESYIRYSEPFVIINPLKFVSLADEDVPKQINDEFLAENRKMKIASVRGRSYGPVIDRMLKNIDPHRITELTNLADEFPRLRLLLENRRIAGFFAYEDEVSALCDALDIPSELFSFSSVEGLYHIYASVAAPNTPWGIAMIERINLEIDSIKEPIARKYSLFLRPSSREEYLETSRRLLKY</sequence>
<dbReference type="EMBL" id="JAINWA010000001">
    <property type="protein sequence ID" value="MCD1654105.1"/>
    <property type="molecule type" value="Genomic_DNA"/>
</dbReference>
<feature type="chain" id="PRO_5041929535" description="Solute-binding protein family 3/N-terminal domain-containing protein" evidence="1">
    <location>
        <begin position="21"/>
        <end position="273"/>
    </location>
</feature>
<organism evidence="2 3">
    <name type="scientific">Teretinema zuelzerae</name>
    <dbReference type="NCBI Taxonomy" id="156"/>
    <lineage>
        <taxon>Bacteria</taxon>
        <taxon>Pseudomonadati</taxon>
        <taxon>Spirochaetota</taxon>
        <taxon>Spirochaetia</taxon>
        <taxon>Spirochaetales</taxon>
        <taxon>Treponemataceae</taxon>
        <taxon>Teretinema</taxon>
    </lineage>
</organism>
<name>A0AAE3EH55_9SPIR</name>
<keyword evidence="1" id="KW-0732">Signal</keyword>
<gene>
    <name evidence="2" type="ORF">K7J14_05245</name>
</gene>